<protein>
    <recommendedName>
        <fullName evidence="4">RING-type E3 ubiquitin transferase</fullName>
        <ecNumber evidence="4">2.3.2.27</ecNumber>
    </recommendedName>
</protein>
<evidence type="ECO:0000256" key="3">
    <source>
        <dbReference type="ARBA" id="ARBA00004906"/>
    </source>
</evidence>
<dbReference type="OrthoDB" id="686687at2759"/>
<evidence type="ECO:0000256" key="12">
    <source>
        <dbReference type="ARBA" id="ARBA00022989"/>
    </source>
</evidence>
<feature type="signal peptide" evidence="15">
    <location>
        <begin position="1"/>
        <end position="23"/>
    </location>
</feature>
<evidence type="ECO:0000256" key="15">
    <source>
        <dbReference type="SAM" id="SignalP"/>
    </source>
</evidence>
<keyword evidence="13" id="KW-0472">Membrane</keyword>
<keyword evidence="18" id="KW-1185">Reference proteome</keyword>
<evidence type="ECO:0000256" key="14">
    <source>
        <dbReference type="ARBA" id="ARBA00024209"/>
    </source>
</evidence>
<evidence type="ECO:0000256" key="4">
    <source>
        <dbReference type="ARBA" id="ARBA00012483"/>
    </source>
</evidence>
<evidence type="ECO:0000256" key="13">
    <source>
        <dbReference type="ARBA" id="ARBA00023136"/>
    </source>
</evidence>
<proteinExistence type="inferred from homology"/>
<comment type="pathway">
    <text evidence="3">Protein modification; protein ubiquitination.</text>
</comment>
<dbReference type="EC" id="2.3.2.27" evidence="4"/>
<dbReference type="STRING" id="4540.A0A3L6SPA1"/>
<comment type="catalytic activity">
    <reaction evidence="1">
        <text>S-ubiquitinyl-[E2 ubiquitin-conjugating enzyme]-L-cysteine + [acceptor protein]-L-lysine = [E2 ubiquitin-conjugating enzyme]-L-cysteine + N(6)-ubiquitinyl-[acceptor protein]-L-lysine.</text>
        <dbReference type="EC" id="2.3.2.27"/>
    </reaction>
</comment>
<evidence type="ECO:0000259" key="16">
    <source>
        <dbReference type="Pfam" id="PF13947"/>
    </source>
</evidence>
<feature type="chain" id="PRO_5017974291" description="RING-type E3 ubiquitin transferase" evidence="15">
    <location>
        <begin position="24"/>
        <end position="393"/>
    </location>
</feature>
<comment type="subcellular location">
    <subcellularLocation>
        <location evidence="2">Membrane</location>
        <topology evidence="2">Single-pass membrane protein</topology>
    </subcellularLocation>
</comment>
<accession>A0A3L6SPA1</accession>
<keyword evidence="5" id="KW-0808">Transferase</keyword>
<keyword evidence="9" id="KW-0863">Zinc-finger</keyword>
<comment type="caution">
    <text evidence="17">The sequence shown here is derived from an EMBL/GenBank/DDBJ whole genome shotgun (WGS) entry which is preliminary data.</text>
</comment>
<keyword evidence="10" id="KW-0833">Ubl conjugation pathway</keyword>
<dbReference type="GO" id="GO:0061630">
    <property type="term" value="F:ubiquitin protein ligase activity"/>
    <property type="evidence" value="ECO:0007669"/>
    <property type="project" value="UniProtKB-EC"/>
</dbReference>
<dbReference type="EMBL" id="PQIB02000004">
    <property type="protein sequence ID" value="RLN24456.1"/>
    <property type="molecule type" value="Genomic_DNA"/>
</dbReference>
<evidence type="ECO:0000256" key="9">
    <source>
        <dbReference type="ARBA" id="ARBA00022771"/>
    </source>
</evidence>
<evidence type="ECO:0000256" key="11">
    <source>
        <dbReference type="ARBA" id="ARBA00022833"/>
    </source>
</evidence>
<dbReference type="GO" id="GO:0008270">
    <property type="term" value="F:zinc ion binding"/>
    <property type="evidence" value="ECO:0007669"/>
    <property type="project" value="UniProtKB-KW"/>
</dbReference>
<dbReference type="PANTHER" id="PTHR46279">
    <property type="entry name" value="RING/U-BOX SUPERFAMILY PROTEIN"/>
    <property type="match status" value="1"/>
</dbReference>
<evidence type="ECO:0000313" key="17">
    <source>
        <dbReference type="EMBL" id="RLN24456.1"/>
    </source>
</evidence>
<dbReference type="PANTHER" id="PTHR46279:SF9">
    <property type="entry name" value="OS01G0116300 PROTEIN"/>
    <property type="match status" value="1"/>
</dbReference>
<evidence type="ECO:0000256" key="2">
    <source>
        <dbReference type="ARBA" id="ARBA00004167"/>
    </source>
</evidence>
<dbReference type="InterPro" id="IPR025287">
    <property type="entry name" value="WAK_GUB"/>
</dbReference>
<dbReference type="AlphaFoldDB" id="A0A3L6SPA1"/>
<dbReference type="Gene3D" id="1.10.510.10">
    <property type="entry name" value="Transferase(Phosphotransferase) domain 1"/>
    <property type="match status" value="1"/>
</dbReference>
<evidence type="ECO:0000313" key="18">
    <source>
        <dbReference type="Proteomes" id="UP000275267"/>
    </source>
</evidence>
<organism evidence="17 18">
    <name type="scientific">Panicum miliaceum</name>
    <name type="common">Proso millet</name>
    <name type="synonym">Broomcorn millet</name>
    <dbReference type="NCBI Taxonomy" id="4540"/>
    <lineage>
        <taxon>Eukaryota</taxon>
        <taxon>Viridiplantae</taxon>
        <taxon>Streptophyta</taxon>
        <taxon>Embryophyta</taxon>
        <taxon>Tracheophyta</taxon>
        <taxon>Spermatophyta</taxon>
        <taxon>Magnoliopsida</taxon>
        <taxon>Liliopsida</taxon>
        <taxon>Poales</taxon>
        <taxon>Poaceae</taxon>
        <taxon>PACMAD clade</taxon>
        <taxon>Panicoideae</taxon>
        <taxon>Panicodae</taxon>
        <taxon>Paniceae</taxon>
        <taxon>Panicinae</taxon>
        <taxon>Panicum</taxon>
        <taxon>Panicum sect. Panicum</taxon>
    </lineage>
</organism>
<reference evidence="18" key="1">
    <citation type="journal article" date="2019" name="Nat. Commun.">
        <title>The genome of broomcorn millet.</title>
        <authorList>
            <person name="Zou C."/>
            <person name="Miki D."/>
            <person name="Li D."/>
            <person name="Tang Q."/>
            <person name="Xiao L."/>
            <person name="Rajput S."/>
            <person name="Deng P."/>
            <person name="Jia W."/>
            <person name="Huang R."/>
            <person name="Zhang M."/>
            <person name="Sun Y."/>
            <person name="Hu J."/>
            <person name="Fu X."/>
            <person name="Schnable P.S."/>
            <person name="Li F."/>
            <person name="Zhang H."/>
            <person name="Feng B."/>
            <person name="Zhu X."/>
            <person name="Liu R."/>
            <person name="Schnable J.C."/>
            <person name="Zhu J.-K."/>
            <person name="Zhang H."/>
        </authorList>
    </citation>
    <scope>NUCLEOTIDE SEQUENCE [LARGE SCALE GENOMIC DNA]</scope>
</reference>
<keyword evidence="11" id="KW-0862">Zinc</keyword>
<dbReference type="Proteomes" id="UP000275267">
    <property type="component" value="Unassembled WGS sequence"/>
</dbReference>
<comment type="similarity">
    <text evidence="14">Belongs to the RING-type zinc finger family. ATL subfamily.</text>
</comment>
<gene>
    <name evidence="17" type="ORF">C2845_PM07G13150</name>
</gene>
<evidence type="ECO:0000256" key="5">
    <source>
        <dbReference type="ARBA" id="ARBA00022679"/>
    </source>
</evidence>
<evidence type="ECO:0000256" key="10">
    <source>
        <dbReference type="ARBA" id="ARBA00022786"/>
    </source>
</evidence>
<evidence type="ECO:0000256" key="1">
    <source>
        <dbReference type="ARBA" id="ARBA00000900"/>
    </source>
</evidence>
<feature type="domain" description="Wall-associated receptor kinase galacturonan-binding" evidence="16">
    <location>
        <begin position="33"/>
        <end position="98"/>
    </location>
</feature>
<keyword evidence="7" id="KW-0479">Metal-binding</keyword>
<dbReference type="GO" id="GO:0016020">
    <property type="term" value="C:membrane"/>
    <property type="evidence" value="ECO:0007669"/>
    <property type="project" value="UniProtKB-SubCell"/>
</dbReference>
<sequence length="393" mass="44445">MTEFLVTVLLLCLLKYGMSMATAWDDEDFFRYCPPSRCSKHGPEIRFPFWLESSNTSSLCGAPGLKLACSGQDTILVYPAYAPYIVTAIDYRSGTLTLSPRVRVGNSSPSCRQKLMSGALPRSTVDYRYPDRLFCIYAVIISCLTELTPSNRDANYIYGPISCLSNTTNFSYLVAGYAYLYVLPLLDCRVVPDSFFLMTLDLDGSTFKEKAEGILNFSETTMTASYYCFPSNIYGGVIVENCRKCELNGRRCGFNPQRNQTFCMNHAALHYFIGIENNKFASSARHLMLHHQPDKLVEPETRRDANINGSHIKVIAEWIFEKVISGQELAAREMTGEEKEKVKQLAIVALWCIQWNPRNRPSMTKVVNMLTGRLENLQMPPKPFVSSESREMP</sequence>
<dbReference type="InterPro" id="IPR046948">
    <property type="entry name" value="ATL20-22-like"/>
</dbReference>
<dbReference type="GO" id="GO:0030247">
    <property type="term" value="F:polysaccharide binding"/>
    <property type="evidence" value="ECO:0007669"/>
    <property type="project" value="InterPro"/>
</dbReference>
<evidence type="ECO:0000256" key="8">
    <source>
        <dbReference type="ARBA" id="ARBA00022729"/>
    </source>
</evidence>
<keyword evidence="12" id="KW-1133">Transmembrane helix</keyword>
<name>A0A3L6SPA1_PANMI</name>
<evidence type="ECO:0000256" key="7">
    <source>
        <dbReference type="ARBA" id="ARBA00022723"/>
    </source>
</evidence>
<dbReference type="Pfam" id="PF13947">
    <property type="entry name" value="GUB_WAK_bind"/>
    <property type="match status" value="1"/>
</dbReference>
<evidence type="ECO:0000256" key="6">
    <source>
        <dbReference type="ARBA" id="ARBA00022692"/>
    </source>
</evidence>
<keyword evidence="6" id="KW-0812">Transmembrane</keyword>
<keyword evidence="8 15" id="KW-0732">Signal</keyword>